<evidence type="ECO:0000256" key="9">
    <source>
        <dbReference type="SAM" id="Coils"/>
    </source>
</evidence>
<feature type="compositionally biased region" description="Gly residues" evidence="10">
    <location>
        <begin position="691"/>
        <end position="701"/>
    </location>
</feature>
<dbReference type="SUPFAM" id="SSF50998">
    <property type="entry name" value="Quinoprotein alcohol dehydrogenase-like"/>
    <property type="match status" value="1"/>
</dbReference>
<dbReference type="InterPro" id="IPR015943">
    <property type="entry name" value="WD40/YVTN_repeat-like_dom_sf"/>
</dbReference>
<reference evidence="13 14" key="1">
    <citation type="journal article" date="2018" name="Plant J.">
        <title>Genome sequences of Chlorella sorokiniana UTEX 1602 and Micractinium conductrix SAG 241.80: implications to maltose excretion by a green alga.</title>
        <authorList>
            <person name="Arriola M.B."/>
            <person name="Velmurugan N."/>
            <person name="Zhang Y."/>
            <person name="Plunkett M.H."/>
            <person name="Hondzo H."/>
            <person name="Barney B.M."/>
        </authorList>
    </citation>
    <scope>NUCLEOTIDE SEQUENCE [LARGE SCALE GENOMIC DNA]</scope>
    <source>
        <strain evidence="13 14">SAG 241.80</strain>
    </source>
</reference>
<dbReference type="Pfam" id="PF12451">
    <property type="entry name" value="VPS11_C"/>
    <property type="match status" value="1"/>
</dbReference>
<dbReference type="GO" id="GO:0007033">
    <property type="term" value="P:vacuole organization"/>
    <property type="evidence" value="ECO:0007669"/>
    <property type="project" value="TreeGrafter"/>
</dbReference>
<dbReference type="GO" id="GO:0030674">
    <property type="term" value="F:protein-macromolecule adaptor activity"/>
    <property type="evidence" value="ECO:0007669"/>
    <property type="project" value="TreeGrafter"/>
</dbReference>
<comment type="subcellular location">
    <subcellularLocation>
        <location evidence="1">Endomembrane system</location>
        <topology evidence="1">Peripheral membrane protein</topology>
    </subcellularLocation>
</comment>
<evidence type="ECO:0000256" key="2">
    <source>
        <dbReference type="ARBA" id="ARBA00022448"/>
    </source>
</evidence>
<dbReference type="GO" id="GO:0007032">
    <property type="term" value="P:endosome organization"/>
    <property type="evidence" value="ECO:0007669"/>
    <property type="project" value="TreeGrafter"/>
</dbReference>
<evidence type="ECO:0000256" key="10">
    <source>
        <dbReference type="SAM" id="MobiDB-lite"/>
    </source>
</evidence>
<evidence type="ECO:0000259" key="11">
    <source>
        <dbReference type="Pfam" id="PF12451"/>
    </source>
</evidence>
<dbReference type="GO" id="GO:0006886">
    <property type="term" value="P:intracellular protein transport"/>
    <property type="evidence" value="ECO:0007669"/>
    <property type="project" value="UniProtKB-UniRule"/>
</dbReference>
<keyword evidence="9" id="KW-0175">Coiled coil</keyword>
<dbReference type="InterPro" id="IPR024763">
    <property type="entry name" value="VPS11_C"/>
</dbReference>
<keyword evidence="5" id="KW-0862">Zinc</keyword>
<dbReference type="PANTHER" id="PTHR23323">
    <property type="entry name" value="VACUOLAR PROTEIN SORTING-ASSOCIATED PROTEIN"/>
    <property type="match status" value="1"/>
</dbReference>
<dbReference type="GO" id="GO:0048284">
    <property type="term" value="P:organelle fusion"/>
    <property type="evidence" value="ECO:0007669"/>
    <property type="project" value="TreeGrafter"/>
</dbReference>
<keyword evidence="14" id="KW-1185">Reference proteome</keyword>
<evidence type="ECO:0000256" key="3">
    <source>
        <dbReference type="ARBA" id="ARBA00022723"/>
    </source>
</evidence>
<dbReference type="InterPro" id="IPR011047">
    <property type="entry name" value="Quinoprotein_ADH-like_sf"/>
</dbReference>
<dbReference type="Gene3D" id="2.130.10.10">
    <property type="entry name" value="YVTN repeat-like/Quinoprotein amine dehydrogenase"/>
    <property type="match status" value="1"/>
</dbReference>
<proteinExistence type="predicted"/>
<evidence type="ECO:0000313" key="14">
    <source>
        <dbReference type="Proteomes" id="UP000239649"/>
    </source>
</evidence>
<comment type="caution">
    <text evidence="13">The sequence shown here is derived from an EMBL/GenBank/DDBJ whole genome shotgun (WGS) entry which is preliminary data.</text>
</comment>
<feature type="domain" description="PEP5/VPS11 N-terminal" evidence="12">
    <location>
        <begin position="8"/>
        <end position="359"/>
    </location>
</feature>
<dbReference type="STRING" id="554055.A0A2P6VN94"/>
<dbReference type="InterPro" id="IPR057307">
    <property type="entry name" value="PEP5_VPS11_N"/>
</dbReference>
<dbReference type="AlphaFoldDB" id="A0A2P6VN94"/>
<keyword evidence="7" id="KW-0472">Membrane</keyword>
<dbReference type="GO" id="GO:0008270">
    <property type="term" value="F:zinc ion binding"/>
    <property type="evidence" value="ECO:0007669"/>
    <property type="project" value="UniProtKB-KW"/>
</dbReference>
<feature type="region of interest" description="Disordered" evidence="10">
    <location>
        <begin position="674"/>
        <end position="748"/>
    </location>
</feature>
<evidence type="ECO:0000256" key="8">
    <source>
        <dbReference type="PROSITE-ProRule" id="PRU01006"/>
    </source>
</evidence>
<feature type="compositionally biased region" description="Low complexity" evidence="10">
    <location>
        <begin position="702"/>
        <end position="741"/>
    </location>
</feature>
<dbReference type="OrthoDB" id="26184at2759"/>
<name>A0A2P6VN94_9CHLO</name>
<feature type="repeat" description="CHCR" evidence="8">
    <location>
        <begin position="438"/>
        <end position="604"/>
    </location>
</feature>
<dbReference type="Pfam" id="PF23356">
    <property type="entry name" value="TPR_PEP5_VPS11"/>
    <property type="match status" value="2"/>
</dbReference>
<keyword evidence="2" id="KW-0813">Transport</keyword>
<keyword evidence="6" id="KW-0653">Protein transport</keyword>
<dbReference type="InterPro" id="IPR057308">
    <property type="entry name" value="CHCR_PEP5_VPS11"/>
</dbReference>
<keyword evidence="4" id="KW-0863">Zinc-finger</keyword>
<protein>
    <submittedName>
        <fullName evidence="13">Vacuolar -sorting-associated 11-like protein</fullName>
    </submittedName>
</protein>
<dbReference type="PROSITE" id="PS50236">
    <property type="entry name" value="CHCR"/>
    <property type="match status" value="1"/>
</dbReference>
<dbReference type="Proteomes" id="UP000239649">
    <property type="component" value="Unassembled WGS sequence"/>
</dbReference>
<keyword evidence="3" id="KW-0479">Metal-binding</keyword>
<feature type="domain" description="Vacuolar protein sorting protein 11 C-terminal" evidence="11">
    <location>
        <begin position="961"/>
        <end position="1005"/>
    </location>
</feature>
<evidence type="ECO:0000256" key="4">
    <source>
        <dbReference type="ARBA" id="ARBA00022771"/>
    </source>
</evidence>
<gene>
    <name evidence="13" type="ORF">C2E20_1301</name>
</gene>
<accession>A0A2P6VN94</accession>
<dbReference type="InterPro" id="IPR000547">
    <property type="entry name" value="Clathrin_H-chain/VPS_repeat"/>
</dbReference>
<evidence type="ECO:0000256" key="7">
    <source>
        <dbReference type="ARBA" id="ARBA00023136"/>
    </source>
</evidence>
<evidence type="ECO:0000259" key="12">
    <source>
        <dbReference type="Pfam" id="PF23341"/>
    </source>
</evidence>
<evidence type="ECO:0000313" key="13">
    <source>
        <dbReference type="EMBL" id="PSC75564.1"/>
    </source>
</evidence>
<dbReference type="Pfam" id="PF23341">
    <property type="entry name" value="PEP5_VPS11_N"/>
    <property type="match status" value="1"/>
</dbReference>
<dbReference type="GO" id="GO:0030897">
    <property type="term" value="C:HOPS complex"/>
    <property type="evidence" value="ECO:0007669"/>
    <property type="project" value="TreeGrafter"/>
</dbReference>
<evidence type="ECO:0000256" key="5">
    <source>
        <dbReference type="ARBA" id="ARBA00022833"/>
    </source>
</evidence>
<dbReference type="PANTHER" id="PTHR23323:SF24">
    <property type="entry name" value="VACUOLAR PROTEIN SORTING-ASSOCIATED PROTEIN 11 HOMOLOG"/>
    <property type="match status" value="1"/>
</dbReference>
<evidence type="ECO:0000256" key="6">
    <source>
        <dbReference type="ARBA" id="ARBA00022927"/>
    </source>
</evidence>
<sequence>MALQPGFRRFRFFEAADANGPPVPAHVACSAAGDGCLWLGCADGSVLCLSAGDLSVQASFQAHQGSVRALEWVKGKLVTVGEDGEGLRNLHLRAWAVEGLRADASPAALAPPARLLPAPPKAPAGGPEPSLAAAALRCADWPSTWVALGLSTGSTYILKVDAAKGKAAAPLPPAQLRDAGTSRGISALHFAQAGCASAPPAAAAAAEPGAAAAAVAGGTAAAAAAAAGAGELHLFVVGASRVAALEARTGQRLWEEDCGVPPGCSTVTERGELLLAATEAIYSYTAEEGRKAAYSLRGEKLAVGAARHYLVAVLAEGEGAGTAAAGAAGAKTASVQVYDLSNKVVAGAAPLEPPVAWLLPHASGAAIDVGDATGGVVRLSEKPFEERLQALYKSRSYQLAVAVAQTEQVGPAALASIRRQYGDFLYAKRDYDAAMEQYSATVGHLEPSYVIQRYLDVQRIHALTAYLEQLHAQASSNGAIENDPLQGHASCDHTTLLLNCYTKLKDVAKLEAFIQGDGRLERGALNFDVDTAIKVCRSAGYFEHALYVALAAGESRAYLDILLEDCQRYLEGLEFIRGLPRQQAATVLPKYGKALLAAAPVETTALLMDLCLQNPSDPSAYVANLAEFTHLYADRPDDLRYACVAILNMNPDSPSRQTLYHTLLDLYLSPGNPPGGGSSGGAGAGATSTAAGGGGGGGGEARSGSNQEGAGAAAAAAGERQQSGAAASSSSSSSSSSQQEALDLLKRGWPPGSEPAYDVDRALLACRLHSFRAGLLFLYENLRLYRELAGVLMAAGDRAGLIAACQRWGDAHTGGDPQLWHDALEYFAAQPDDCSTQVRELLLRIEAGGILPPLVVLQVLSKNPRLKLSLVKDYVTRQLQADSRSIRADQEEAERLKAEVERTRQQVERLQSEPVVFQSSRDSQTNAPLELPSVHFLCGHSFNLRTLGDGDAACPLCAAEHRQAQELRRSNAASATDKDTFFKQLRAAPDGFSLVAEYFGKGLLNATSVTGGAPLQ</sequence>
<feature type="coiled-coil region" evidence="9">
    <location>
        <begin position="879"/>
        <end position="913"/>
    </location>
</feature>
<feature type="compositionally biased region" description="Gly residues" evidence="10">
    <location>
        <begin position="674"/>
        <end position="684"/>
    </location>
</feature>
<organism evidence="13 14">
    <name type="scientific">Micractinium conductrix</name>
    <dbReference type="NCBI Taxonomy" id="554055"/>
    <lineage>
        <taxon>Eukaryota</taxon>
        <taxon>Viridiplantae</taxon>
        <taxon>Chlorophyta</taxon>
        <taxon>core chlorophytes</taxon>
        <taxon>Trebouxiophyceae</taxon>
        <taxon>Chlorellales</taxon>
        <taxon>Chlorellaceae</taxon>
        <taxon>Chlorella clade</taxon>
        <taxon>Micractinium</taxon>
    </lineage>
</organism>
<evidence type="ECO:0000256" key="1">
    <source>
        <dbReference type="ARBA" id="ARBA00004184"/>
    </source>
</evidence>
<dbReference type="GO" id="GO:0005768">
    <property type="term" value="C:endosome"/>
    <property type="evidence" value="ECO:0007669"/>
    <property type="project" value="TreeGrafter"/>
</dbReference>
<dbReference type="EMBL" id="LHPF02000002">
    <property type="protein sequence ID" value="PSC75564.1"/>
    <property type="molecule type" value="Genomic_DNA"/>
</dbReference>
<dbReference type="GO" id="GO:0006904">
    <property type="term" value="P:vesicle docking involved in exocytosis"/>
    <property type="evidence" value="ECO:0007669"/>
    <property type="project" value="TreeGrafter"/>
</dbReference>